<proteinExistence type="predicted"/>
<keyword evidence="2" id="KW-1185">Reference proteome</keyword>
<evidence type="ECO:0000313" key="2">
    <source>
        <dbReference type="Proteomes" id="UP000016933"/>
    </source>
</evidence>
<protein>
    <submittedName>
        <fullName evidence="1">Uncharacterized protein</fullName>
    </submittedName>
</protein>
<dbReference type="AlphaFoldDB" id="N1PEE1"/>
<dbReference type="Proteomes" id="UP000016933">
    <property type="component" value="Unassembled WGS sequence"/>
</dbReference>
<name>N1PEE1_DOTSN</name>
<dbReference type="HOGENOM" id="CLU_1865083_0_0_1"/>
<reference evidence="2" key="1">
    <citation type="journal article" date="2012" name="PLoS Genet.">
        <title>The genomes of the fungal plant pathogens Cladosporium fulvum and Dothistroma septosporum reveal adaptation to different hosts and lifestyles but also signatures of common ancestry.</title>
        <authorList>
            <person name="de Wit P.J.G.M."/>
            <person name="van der Burgt A."/>
            <person name="Oekmen B."/>
            <person name="Stergiopoulos I."/>
            <person name="Abd-Elsalam K.A."/>
            <person name="Aerts A.L."/>
            <person name="Bahkali A.H."/>
            <person name="Beenen H.G."/>
            <person name="Chettri P."/>
            <person name="Cox M.P."/>
            <person name="Datema E."/>
            <person name="de Vries R.P."/>
            <person name="Dhillon B."/>
            <person name="Ganley A.R."/>
            <person name="Griffiths S.A."/>
            <person name="Guo Y."/>
            <person name="Hamelin R.C."/>
            <person name="Henrissat B."/>
            <person name="Kabir M.S."/>
            <person name="Jashni M.K."/>
            <person name="Kema G."/>
            <person name="Klaubauf S."/>
            <person name="Lapidus A."/>
            <person name="Levasseur A."/>
            <person name="Lindquist E."/>
            <person name="Mehrabi R."/>
            <person name="Ohm R.A."/>
            <person name="Owen T.J."/>
            <person name="Salamov A."/>
            <person name="Schwelm A."/>
            <person name="Schijlen E."/>
            <person name="Sun H."/>
            <person name="van den Burg H.A."/>
            <person name="van Ham R.C.H.J."/>
            <person name="Zhang S."/>
            <person name="Goodwin S.B."/>
            <person name="Grigoriev I.V."/>
            <person name="Collemare J."/>
            <person name="Bradshaw R.E."/>
        </authorList>
    </citation>
    <scope>NUCLEOTIDE SEQUENCE [LARGE SCALE GENOMIC DNA]</scope>
    <source>
        <strain evidence="2">NZE10 / CBS 128990</strain>
    </source>
</reference>
<evidence type="ECO:0000313" key="1">
    <source>
        <dbReference type="EMBL" id="EME40697.1"/>
    </source>
</evidence>
<dbReference type="OrthoDB" id="10300338at2759"/>
<organism evidence="1 2">
    <name type="scientific">Dothistroma septosporum (strain NZE10 / CBS 128990)</name>
    <name type="common">Red band needle blight fungus</name>
    <name type="synonym">Mycosphaerella pini</name>
    <dbReference type="NCBI Taxonomy" id="675120"/>
    <lineage>
        <taxon>Eukaryota</taxon>
        <taxon>Fungi</taxon>
        <taxon>Dikarya</taxon>
        <taxon>Ascomycota</taxon>
        <taxon>Pezizomycotina</taxon>
        <taxon>Dothideomycetes</taxon>
        <taxon>Dothideomycetidae</taxon>
        <taxon>Mycosphaerellales</taxon>
        <taxon>Mycosphaerellaceae</taxon>
        <taxon>Dothistroma</taxon>
    </lineage>
</organism>
<sequence length="137" mass="15909">MAELSNWRHLFIESYKNNQDDLNAQDKALRILSTRANWLIEELRTWTETATSHSTVHLRNELNDVTSCMSQIRDFHYERSSNLNKETSWLAYHARMRCALPDVARYELELHRQCLALAGHLKTLAPKDETPAARGAD</sequence>
<accession>N1PEE1</accession>
<gene>
    <name evidence="1" type="ORF">DOTSEDRAFT_37469</name>
</gene>
<reference evidence="1 2" key="2">
    <citation type="journal article" date="2012" name="PLoS Pathog.">
        <title>Diverse lifestyles and strategies of plant pathogenesis encoded in the genomes of eighteen Dothideomycetes fungi.</title>
        <authorList>
            <person name="Ohm R.A."/>
            <person name="Feau N."/>
            <person name="Henrissat B."/>
            <person name="Schoch C.L."/>
            <person name="Horwitz B.A."/>
            <person name="Barry K.W."/>
            <person name="Condon B.J."/>
            <person name="Copeland A.C."/>
            <person name="Dhillon B."/>
            <person name="Glaser F."/>
            <person name="Hesse C.N."/>
            <person name="Kosti I."/>
            <person name="LaButti K."/>
            <person name="Lindquist E.A."/>
            <person name="Lucas S."/>
            <person name="Salamov A.A."/>
            <person name="Bradshaw R.E."/>
            <person name="Ciuffetti L."/>
            <person name="Hamelin R.C."/>
            <person name="Kema G.H.J."/>
            <person name="Lawrence C."/>
            <person name="Scott J.A."/>
            <person name="Spatafora J.W."/>
            <person name="Turgeon B.G."/>
            <person name="de Wit P.J.G.M."/>
            <person name="Zhong S."/>
            <person name="Goodwin S.B."/>
            <person name="Grigoriev I.V."/>
        </authorList>
    </citation>
    <scope>NUCLEOTIDE SEQUENCE [LARGE SCALE GENOMIC DNA]</scope>
    <source>
        <strain evidence="2">NZE10 / CBS 128990</strain>
    </source>
</reference>
<dbReference type="EMBL" id="KB446543">
    <property type="protein sequence ID" value="EME40697.1"/>
    <property type="molecule type" value="Genomic_DNA"/>
</dbReference>